<accession>A0ABY7BPM5</accession>
<evidence type="ECO:0000259" key="1">
    <source>
        <dbReference type="Pfam" id="PF01968"/>
    </source>
</evidence>
<evidence type="ECO:0000313" key="4">
    <source>
        <dbReference type="Proteomes" id="UP001164909"/>
    </source>
</evidence>
<dbReference type="Proteomes" id="UP001164909">
    <property type="component" value="Chromosome"/>
</dbReference>
<reference evidence="3" key="1">
    <citation type="submission" date="2022-12" db="EMBL/GenBank/DDBJ databases">
        <authorList>
            <person name="Bing R.G."/>
            <person name="Willard D.J."/>
            <person name="Manesh M.J.H."/>
            <person name="Laemthong T."/>
            <person name="Crosby J.R."/>
            <person name="Kelly R.M."/>
        </authorList>
    </citation>
    <scope>NUCLEOTIDE SEQUENCE</scope>
    <source>
        <strain evidence="3">DSM 8990</strain>
    </source>
</reference>
<protein>
    <submittedName>
        <fullName evidence="3">Hydantoinase</fullName>
    </submittedName>
</protein>
<evidence type="ECO:0000313" key="3">
    <source>
        <dbReference type="EMBL" id="WAM34765.1"/>
    </source>
</evidence>
<dbReference type="InterPro" id="IPR045079">
    <property type="entry name" value="Oxoprolinase-like"/>
</dbReference>
<dbReference type="InterPro" id="IPR043129">
    <property type="entry name" value="ATPase_NBD"/>
</dbReference>
<dbReference type="InterPro" id="IPR008040">
    <property type="entry name" value="Hydant_A_N"/>
</dbReference>
<keyword evidence="4" id="KW-1185">Reference proteome</keyword>
<dbReference type="EMBL" id="CP113865">
    <property type="protein sequence ID" value="WAM34765.1"/>
    <property type="molecule type" value="Genomic_DNA"/>
</dbReference>
<gene>
    <name evidence="3" type="ORF">OTK00_001014</name>
</gene>
<feature type="domain" description="Hydantoinase A/oxoprolinase" evidence="1">
    <location>
        <begin position="178"/>
        <end position="458"/>
    </location>
</feature>
<dbReference type="PANTHER" id="PTHR11365">
    <property type="entry name" value="5-OXOPROLINASE RELATED"/>
    <property type="match status" value="1"/>
</dbReference>
<dbReference type="PANTHER" id="PTHR11365:SF2">
    <property type="entry name" value="5-OXOPROLINASE"/>
    <property type="match status" value="1"/>
</dbReference>
<dbReference type="Pfam" id="PF01968">
    <property type="entry name" value="Hydantoinase_A"/>
    <property type="match status" value="1"/>
</dbReference>
<dbReference type="SUPFAM" id="SSF53067">
    <property type="entry name" value="Actin-like ATPase domain"/>
    <property type="match status" value="1"/>
</dbReference>
<sequence length="546" mass="60652">MIIGLDVGGTNIDIVAIENNKVVDYKKFELGDDILSSVLTSLQKFITADYTPILNRIILSTTITTNAIVQNKLDKVGMIIENGIGANPDFLMCADANVMVDGYINNRGIEVKGFSHDTVEKAISEFKKLSIKHVGIACKFSVRNPKHENEIYEIVKKHGFEFISKGHRISGKLNFPRRVFSTYLNSAVYSSFKLLYNAISEFLKEKNLPPEIAFIQKPDGGIINLDSLKEFPIFSILSGPAASAQGGYILSKPLSNAVIIDIGGTTTDISFVCNGQFVLEQYGATIGRYPTLVRAIYSRSVGIGGDSLVKLEDHISVGPETVKPFATERENIVTFSDVLLYMKNLSCFDCKLQARLINLSKKVNMPPLHFCNEVLETALSLICKKIKEGIEYINSAPIYTIQKLLYGEKFEPEKAIVIGGAADLIAEHLAKRLKIKVEVPKYYMVANAIGCALGSLSREYNLVADTEQGIVYIPELNRYESVDIDFSIAQAKNFLIENIIEAGDAISVDEIEIIEENSFNMIRNFKYCGKIIRLKAQLKPKLQQLE</sequence>
<evidence type="ECO:0000259" key="2">
    <source>
        <dbReference type="Pfam" id="PF05378"/>
    </source>
</evidence>
<proteinExistence type="predicted"/>
<organism evidence="3 4">
    <name type="scientific">Caldicellulosiruptor morganii</name>
    <dbReference type="NCBI Taxonomy" id="1387555"/>
    <lineage>
        <taxon>Bacteria</taxon>
        <taxon>Bacillati</taxon>
        <taxon>Bacillota</taxon>
        <taxon>Bacillota incertae sedis</taxon>
        <taxon>Caldicellulosiruptorales</taxon>
        <taxon>Caldicellulosiruptoraceae</taxon>
        <taxon>Caldicellulosiruptor</taxon>
    </lineage>
</organism>
<name>A0ABY7BPM5_9FIRM</name>
<dbReference type="Pfam" id="PF05378">
    <property type="entry name" value="Hydant_A_N"/>
    <property type="match status" value="1"/>
</dbReference>
<dbReference type="Gene3D" id="3.30.420.40">
    <property type="match status" value="1"/>
</dbReference>
<dbReference type="InterPro" id="IPR002821">
    <property type="entry name" value="Hydantoinase_A"/>
</dbReference>
<dbReference type="RefSeq" id="WP_045169318.1">
    <property type="nucleotide sequence ID" value="NZ_CP113865.1"/>
</dbReference>
<feature type="domain" description="Hydantoinase/oxoprolinase N-terminal" evidence="2">
    <location>
        <begin position="3"/>
        <end position="158"/>
    </location>
</feature>